<evidence type="ECO:0000259" key="9">
    <source>
        <dbReference type="PROSITE" id="PS50113"/>
    </source>
</evidence>
<dbReference type="Pfam" id="PF02518">
    <property type="entry name" value="HATPase_c"/>
    <property type="match status" value="1"/>
</dbReference>
<evidence type="ECO:0000256" key="6">
    <source>
        <dbReference type="ARBA" id="ARBA00023012"/>
    </source>
</evidence>
<feature type="domain" description="PAC" evidence="9">
    <location>
        <begin position="243"/>
        <end position="295"/>
    </location>
</feature>
<dbReference type="CDD" id="cd00075">
    <property type="entry name" value="HATPase"/>
    <property type="match status" value="1"/>
</dbReference>
<dbReference type="GO" id="GO:0000155">
    <property type="term" value="F:phosphorelay sensor kinase activity"/>
    <property type="evidence" value="ECO:0007669"/>
    <property type="project" value="InterPro"/>
</dbReference>
<dbReference type="PROSITE" id="PS50112">
    <property type="entry name" value="PAS"/>
    <property type="match status" value="1"/>
</dbReference>
<name>A0A511HG69_9BACT</name>
<dbReference type="CDD" id="cd00082">
    <property type="entry name" value="HisKA"/>
    <property type="match status" value="1"/>
</dbReference>
<dbReference type="Pfam" id="PF08447">
    <property type="entry name" value="PAS_3"/>
    <property type="match status" value="1"/>
</dbReference>
<dbReference type="InterPro" id="IPR000700">
    <property type="entry name" value="PAS-assoc_C"/>
</dbReference>
<dbReference type="InterPro" id="IPR036097">
    <property type="entry name" value="HisK_dim/P_sf"/>
</dbReference>
<feature type="domain" description="PAS" evidence="8">
    <location>
        <begin position="170"/>
        <end position="227"/>
    </location>
</feature>
<evidence type="ECO:0000259" key="8">
    <source>
        <dbReference type="PROSITE" id="PS50112"/>
    </source>
</evidence>
<evidence type="ECO:0000256" key="5">
    <source>
        <dbReference type="ARBA" id="ARBA00022777"/>
    </source>
</evidence>
<dbReference type="FunFam" id="3.30.450.20:FF:000099">
    <property type="entry name" value="Sensory box sensor histidine kinase"/>
    <property type="match status" value="1"/>
</dbReference>
<evidence type="ECO:0000313" key="11">
    <source>
        <dbReference type="EMBL" id="SDE41052.1"/>
    </source>
</evidence>
<dbReference type="InterPro" id="IPR036890">
    <property type="entry name" value="HATPase_C_sf"/>
</dbReference>
<accession>A0A511HG69</accession>
<dbReference type="AlphaFoldDB" id="A0A511HG69"/>
<dbReference type="InterPro" id="IPR013655">
    <property type="entry name" value="PAS_fold_3"/>
</dbReference>
<feature type="domain" description="Histidine kinase" evidence="7">
    <location>
        <begin position="313"/>
        <end position="532"/>
    </location>
</feature>
<comment type="catalytic activity">
    <reaction evidence="1">
        <text>ATP + protein L-histidine = ADP + protein N-phospho-L-histidine.</text>
        <dbReference type="EC" id="2.7.13.3"/>
    </reaction>
</comment>
<evidence type="ECO:0000313" key="10">
    <source>
        <dbReference type="EMBL" id="GEL72538.1"/>
    </source>
</evidence>
<comment type="caution">
    <text evidence="10">The sequence shown here is derived from an EMBL/GenBank/DDBJ whole genome shotgun (WGS) entry which is preliminary data.</text>
</comment>
<keyword evidence="6" id="KW-0902">Two-component regulatory system</keyword>
<dbReference type="InterPro" id="IPR035965">
    <property type="entry name" value="PAS-like_dom_sf"/>
</dbReference>
<dbReference type="FunFam" id="3.30.565.10:FF:000006">
    <property type="entry name" value="Sensor histidine kinase WalK"/>
    <property type="match status" value="1"/>
</dbReference>
<dbReference type="SMART" id="SM00388">
    <property type="entry name" value="HisKA"/>
    <property type="match status" value="1"/>
</dbReference>
<keyword evidence="5 11" id="KW-0418">Kinase</keyword>
<dbReference type="PROSITE" id="PS50113">
    <property type="entry name" value="PAC"/>
    <property type="match status" value="1"/>
</dbReference>
<dbReference type="EC" id="2.7.13.3" evidence="2"/>
<evidence type="ECO:0000256" key="4">
    <source>
        <dbReference type="ARBA" id="ARBA00022679"/>
    </source>
</evidence>
<evidence type="ECO:0000313" key="13">
    <source>
        <dbReference type="Proteomes" id="UP000321224"/>
    </source>
</evidence>
<dbReference type="InterPro" id="IPR003661">
    <property type="entry name" value="HisK_dim/P_dom"/>
</dbReference>
<reference evidence="10 13" key="2">
    <citation type="submission" date="2019-07" db="EMBL/GenBank/DDBJ databases">
        <title>Whole genome shotgun sequence of Myxococcus virescens NBRC 100334.</title>
        <authorList>
            <person name="Hosoyama A."/>
            <person name="Uohara A."/>
            <person name="Ohji S."/>
            <person name="Ichikawa N."/>
        </authorList>
    </citation>
    <scope>NUCLEOTIDE SEQUENCE [LARGE SCALE GENOMIC DNA]</scope>
    <source>
        <strain evidence="10 13">NBRC 100334</strain>
    </source>
</reference>
<evidence type="ECO:0000256" key="3">
    <source>
        <dbReference type="ARBA" id="ARBA00022553"/>
    </source>
</evidence>
<reference evidence="11 12" key="1">
    <citation type="submission" date="2016-10" db="EMBL/GenBank/DDBJ databases">
        <authorList>
            <person name="Varghese N."/>
            <person name="Submissions S."/>
        </authorList>
    </citation>
    <scope>NUCLEOTIDE SEQUENCE [LARGE SCALE GENOMIC DNA]</scope>
    <source>
        <strain evidence="11 12">DSM 2260</strain>
    </source>
</reference>
<evidence type="ECO:0000256" key="1">
    <source>
        <dbReference type="ARBA" id="ARBA00000085"/>
    </source>
</evidence>
<dbReference type="SUPFAM" id="SSF55785">
    <property type="entry name" value="PYP-like sensor domain (PAS domain)"/>
    <property type="match status" value="2"/>
</dbReference>
<proteinExistence type="predicted"/>
<dbReference type="NCBIfam" id="TIGR00229">
    <property type="entry name" value="sensory_box"/>
    <property type="match status" value="1"/>
</dbReference>
<dbReference type="SMART" id="SM00091">
    <property type="entry name" value="PAS"/>
    <property type="match status" value="2"/>
</dbReference>
<organism evidence="10 13">
    <name type="scientific">Myxococcus virescens</name>
    <dbReference type="NCBI Taxonomy" id="83456"/>
    <lineage>
        <taxon>Bacteria</taxon>
        <taxon>Pseudomonadati</taxon>
        <taxon>Myxococcota</taxon>
        <taxon>Myxococcia</taxon>
        <taxon>Myxococcales</taxon>
        <taxon>Cystobacterineae</taxon>
        <taxon>Myxococcaceae</taxon>
        <taxon>Myxococcus</taxon>
    </lineage>
</organism>
<dbReference type="InterPro" id="IPR003594">
    <property type="entry name" value="HATPase_dom"/>
</dbReference>
<dbReference type="PROSITE" id="PS50109">
    <property type="entry name" value="HIS_KIN"/>
    <property type="match status" value="1"/>
</dbReference>
<dbReference type="PRINTS" id="PR00344">
    <property type="entry name" value="BCTRLSENSOR"/>
</dbReference>
<dbReference type="SUPFAM" id="SSF55874">
    <property type="entry name" value="ATPase domain of HSP90 chaperone/DNA topoisomerase II/histidine kinase"/>
    <property type="match status" value="1"/>
</dbReference>
<protein>
    <recommendedName>
        <fullName evidence="2">histidine kinase</fullName>
        <ecNumber evidence="2">2.7.13.3</ecNumber>
    </recommendedName>
</protein>
<sequence length="543" mass="60758">MGGAETAGDARYQELFNGADVSLWEEDFTAVSAALDDLRASGVQDLRAWLAAHPGFVMEAAEWVKVVDVNEATVRLLEARTRDEVLRTLSLSRSRVFVPETSKAFTAELLLFWEGGTRLELETELQTLGGRRIEVMLTLTRPSRERSDRVFVTLREVSAQKASQWARQESEARFRNMADHAPVMLWVTDVTGRCIYLNRTWYEFTGQAEAEGLGFGWLQAVHPDDSERSGAVFLSANARRSPFRLDYRLRRKDGEYRWAIDSASPRFGLNGEFLGYIGSVIDISERKQAEQERERLLAAMDEAIRLRDEFLAVASHELKTPLTPLSLKLQTLARATQERRGPELLERLPADLEVMQRQVKRLSTLVGELLDVTLISSGQLRLELEPVDLGALVQEVAARFESESQRTGTPIQAELDEVVVGQWDRVRLEQAVSNLLSNALKYGVGHPVYLQVGRTAEHAWFSVRDEGIGIPPEAVGRIFEKFERAVSERHYGGLGLGLYVTRQNVQAMGGTIAARSTLGQGATFTVRLPCQVSRVNAAREKAS</sequence>
<dbReference type="InterPro" id="IPR050736">
    <property type="entry name" value="Sensor_HK_Regulatory"/>
</dbReference>
<dbReference type="SMART" id="SM00086">
    <property type="entry name" value="PAC"/>
    <property type="match status" value="1"/>
</dbReference>
<keyword evidence="4" id="KW-0808">Transferase</keyword>
<dbReference type="InterPro" id="IPR001610">
    <property type="entry name" value="PAC"/>
</dbReference>
<dbReference type="Gene3D" id="1.10.287.130">
    <property type="match status" value="1"/>
</dbReference>
<evidence type="ECO:0000313" key="12">
    <source>
        <dbReference type="Proteomes" id="UP000198717"/>
    </source>
</evidence>
<dbReference type="Gene3D" id="3.30.450.20">
    <property type="entry name" value="PAS domain"/>
    <property type="match status" value="2"/>
</dbReference>
<dbReference type="CDD" id="cd00130">
    <property type="entry name" value="PAS"/>
    <property type="match status" value="1"/>
</dbReference>
<dbReference type="Pfam" id="PF00512">
    <property type="entry name" value="HisKA"/>
    <property type="match status" value="1"/>
</dbReference>
<dbReference type="SMART" id="SM00387">
    <property type="entry name" value="HATPase_c"/>
    <property type="match status" value="1"/>
</dbReference>
<dbReference type="InterPro" id="IPR005467">
    <property type="entry name" value="His_kinase_dom"/>
</dbReference>
<dbReference type="Proteomes" id="UP000198717">
    <property type="component" value="Unassembled WGS sequence"/>
</dbReference>
<dbReference type="EMBL" id="FNAJ01000006">
    <property type="protein sequence ID" value="SDE41052.1"/>
    <property type="molecule type" value="Genomic_DNA"/>
</dbReference>
<dbReference type="SUPFAM" id="SSF47384">
    <property type="entry name" value="Homodimeric domain of signal transducing histidine kinase"/>
    <property type="match status" value="1"/>
</dbReference>
<dbReference type="PANTHER" id="PTHR43711">
    <property type="entry name" value="TWO-COMPONENT HISTIDINE KINASE"/>
    <property type="match status" value="1"/>
</dbReference>
<keyword evidence="3" id="KW-0597">Phosphoprotein</keyword>
<dbReference type="Proteomes" id="UP000321224">
    <property type="component" value="Unassembled WGS sequence"/>
</dbReference>
<dbReference type="PANTHER" id="PTHR43711:SF26">
    <property type="entry name" value="SENSOR HISTIDINE KINASE RCSC"/>
    <property type="match status" value="1"/>
</dbReference>
<gene>
    <name evidence="10" type="ORF">MVI01_43220</name>
    <name evidence="11" type="ORF">SAMN04488504_106406</name>
</gene>
<dbReference type="Gene3D" id="3.30.565.10">
    <property type="entry name" value="Histidine kinase-like ATPase, C-terminal domain"/>
    <property type="match status" value="1"/>
</dbReference>
<evidence type="ECO:0000256" key="2">
    <source>
        <dbReference type="ARBA" id="ARBA00012438"/>
    </source>
</evidence>
<evidence type="ECO:0000259" key="7">
    <source>
        <dbReference type="PROSITE" id="PS50109"/>
    </source>
</evidence>
<dbReference type="EMBL" id="BJVY01000025">
    <property type="protein sequence ID" value="GEL72538.1"/>
    <property type="molecule type" value="Genomic_DNA"/>
</dbReference>
<dbReference type="RefSeq" id="WP_090491247.1">
    <property type="nucleotide sequence ID" value="NZ_BJVY01000025.1"/>
</dbReference>
<dbReference type="InterPro" id="IPR004358">
    <property type="entry name" value="Sig_transdc_His_kin-like_C"/>
</dbReference>
<dbReference type="InterPro" id="IPR000014">
    <property type="entry name" value="PAS"/>
</dbReference>
<keyword evidence="12" id="KW-1185">Reference proteome</keyword>